<organism evidence="1 2">
    <name type="scientific">Paxillus involutus ATCC 200175</name>
    <dbReference type="NCBI Taxonomy" id="664439"/>
    <lineage>
        <taxon>Eukaryota</taxon>
        <taxon>Fungi</taxon>
        <taxon>Dikarya</taxon>
        <taxon>Basidiomycota</taxon>
        <taxon>Agaricomycotina</taxon>
        <taxon>Agaricomycetes</taxon>
        <taxon>Agaricomycetidae</taxon>
        <taxon>Boletales</taxon>
        <taxon>Paxilineae</taxon>
        <taxon>Paxillaceae</taxon>
        <taxon>Paxillus</taxon>
    </lineage>
</organism>
<dbReference type="EMBL" id="KN819708">
    <property type="protein sequence ID" value="KIJ08069.1"/>
    <property type="molecule type" value="Genomic_DNA"/>
</dbReference>
<gene>
    <name evidence="1" type="ORF">PAXINDRAFT_18768</name>
</gene>
<dbReference type="Proteomes" id="UP000053647">
    <property type="component" value="Unassembled WGS sequence"/>
</dbReference>
<proteinExistence type="predicted"/>
<dbReference type="SUPFAM" id="SSF51735">
    <property type="entry name" value="NAD(P)-binding Rossmann-fold domains"/>
    <property type="match status" value="1"/>
</dbReference>
<dbReference type="AlphaFoldDB" id="A0A0C9SNK2"/>
<reference evidence="1 2" key="1">
    <citation type="submission" date="2014-06" db="EMBL/GenBank/DDBJ databases">
        <authorList>
            <consortium name="DOE Joint Genome Institute"/>
            <person name="Kuo A."/>
            <person name="Kohler A."/>
            <person name="Nagy L.G."/>
            <person name="Floudas D."/>
            <person name="Copeland A."/>
            <person name="Barry K.W."/>
            <person name="Cichocki N."/>
            <person name="Veneault-Fourrey C."/>
            <person name="LaButti K."/>
            <person name="Lindquist E.A."/>
            <person name="Lipzen A."/>
            <person name="Lundell T."/>
            <person name="Morin E."/>
            <person name="Murat C."/>
            <person name="Sun H."/>
            <person name="Tunlid A."/>
            <person name="Henrissat B."/>
            <person name="Grigoriev I.V."/>
            <person name="Hibbett D.S."/>
            <person name="Martin F."/>
            <person name="Nordberg H.P."/>
            <person name="Cantor M.N."/>
            <person name="Hua S.X."/>
        </authorList>
    </citation>
    <scope>NUCLEOTIDE SEQUENCE [LARGE SCALE GENOMIC DNA]</scope>
    <source>
        <strain evidence="1 2">ATCC 200175</strain>
    </source>
</reference>
<dbReference type="Pfam" id="PF00106">
    <property type="entry name" value="adh_short"/>
    <property type="match status" value="1"/>
</dbReference>
<evidence type="ECO:0000313" key="2">
    <source>
        <dbReference type="Proteomes" id="UP000053647"/>
    </source>
</evidence>
<sequence>MSSDSGIEASTACVYYPASKFAPEALSEGLASELHSDWNIKVTILEPGPIRTKRFIANAIIGPVRPAYTDPELSTMQLRGLLSNTDCV</sequence>
<keyword evidence="2" id="KW-1185">Reference proteome</keyword>
<dbReference type="InterPro" id="IPR002347">
    <property type="entry name" value="SDR_fam"/>
</dbReference>
<dbReference type="OrthoDB" id="2756172at2759"/>
<dbReference type="HOGENOM" id="CLU_2469742_0_0_1"/>
<protein>
    <submittedName>
        <fullName evidence="1">Uncharacterized protein</fullName>
    </submittedName>
</protein>
<accession>A0A0C9SNK2</accession>
<evidence type="ECO:0000313" key="1">
    <source>
        <dbReference type="EMBL" id="KIJ08069.1"/>
    </source>
</evidence>
<name>A0A0C9SNK2_PAXIN</name>
<dbReference type="InterPro" id="IPR036291">
    <property type="entry name" value="NAD(P)-bd_dom_sf"/>
</dbReference>
<dbReference type="Gene3D" id="3.40.50.720">
    <property type="entry name" value="NAD(P)-binding Rossmann-like Domain"/>
    <property type="match status" value="1"/>
</dbReference>
<reference evidence="2" key="2">
    <citation type="submission" date="2015-01" db="EMBL/GenBank/DDBJ databases">
        <title>Evolutionary Origins and Diversification of the Mycorrhizal Mutualists.</title>
        <authorList>
            <consortium name="DOE Joint Genome Institute"/>
            <consortium name="Mycorrhizal Genomics Consortium"/>
            <person name="Kohler A."/>
            <person name="Kuo A."/>
            <person name="Nagy L.G."/>
            <person name="Floudas D."/>
            <person name="Copeland A."/>
            <person name="Barry K.W."/>
            <person name="Cichocki N."/>
            <person name="Veneault-Fourrey C."/>
            <person name="LaButti K."/>
            <person name="Lindquist E.A."/>
            <person name="Lipzen A."/>
            <person name="Lundell T."/>
            <person name="Morin E."/>
            <person name="Murat C."/>
            <person name="Riley R."/>
            <person name="Ohm R."/>
            <person name="Sun H."/>
            <person name="Tunlid A."/>
            <person name="Henrissat B."/>
            <person name="Grigoriev I.V."/>
            <person name="Hibbett D.S."/>
            <person name="Martin F."/>
        </authorList>
    </citation>
    <scope>NUCLEOTIDE SEQUENCE [LARGE SCALE GENOMIC DNA]</scope>
    <source>
        <strain evidence="2">ATCC 200175</strain>
    </source>
</reference>